<evidence type="ECO:0000256" key="5">
    <source>
        <dbReference type="ARBA" id="ARBA00023052"/>
    </source>
</evidence>
<evidence type="ECO:0000259" key="8">
    <source>
        <dbReference type="SMART" id="SM00861"/>
    </source>
</evidence>
<comment type="function">
    <text evidence="7">The pyruvate dehydrogenase complex catalyzes the overall conversion of pyruvate to acetyl-CoA and CO2.</text>
</comment>
<evidence type="ECO:0000256" key="1">
    <source>
        <dbReference type="ARBA" id="ARBA00001964"/>
    </source>
</evidence>
<accession>U5YL14</accession>
<evidence type="ECO:0000313" key="9">
    <source>
        <dbReference type="EMBL" id="AGZ93008.1"/>
    </source>
</evidence>
<dbReference type="GO" id="GO:0006086">
    <property type="term" value="P:pyruvate decarboxylation to acetyl-CoA"/>
    <property type="evidence" value="ECO:0007669"/>
    <property type="project" value="InterPro"/>
</dbReference>
<dbReference type="InterPro" id="IPR033248">
    <property type="entry name" value="Transketolase_C"/>
</dbReference>
<dbReference type="AlphaFoldDB" id="U5YL14"/>
<proteinExistence type="predicted"/>
<dbReference type="PANTHER" id="PTHR11624">
    <property type="entry name" value="DEHYDROGENASE RELATED"/>
    <property type="match status" value="1"/>
</dbReference>
<dbReference type="Gene3D" id="3.40.50.970">
    <property type="match status" value="1"/>
</dbReference>
<name>U5YL14_9ACTN</name>
<evidence type="ECO:0000256" key="4">
    <source>
        <dbReference type="ARBA" id="ARBA00023002"/>
    </source>
</evidence>
<dbReference type="GO" id="GO:0000287">
    <property type="term" value="F:magnesium ion binding"/>
    <property type="evidence" value="ECO:0007669"/>
    <property type="project" value="UniProtKB-ARBA"/>
</dbReference>
<dbReference type="EMBL" id="KC915040">
    <property type="protein sequence ID" value="AGZ93008.1"/>
    <property type="molecule type" value="Genomic_DNA"/>
</dbReference>
<reference evidence="9" key="1">
    <citation type="journal article" date="2013" name="Chem. Biol.">
        <title>N-carbamoylation of 2,4-diaminobutyrate reroutes the outcome in padanamide biosynthesis.</title>
        <authorList>
            <person name="Du Y.L."/>
            <person name="Dalisay D.S."/>
            <person name="Andersen R.J."/>
            <person name="Ryan K.S."/>
        </authorList>
    </citation>
    <scope>NUCLEOTIDE SEQUENCE</scope>
    <source>
        <strain evidence="9">RJA2928</strain>
    </source>
</reference>
<dbReference type="SMART" id="SM00861">
    <property type="entry name" value="Transket_pyr"/>
    <property type="match status" value="1"/>
</dbReference>
<keyword evidence="4 7" id="KW-0560">Oxidoreductase</keyword>
<dbReference type="Gene3D" id="3.40.50.920">
    <property type="match status" value="1"/>
</dbReference>
<dbReference type="InterPro" id="IPR005475">
    <property type="entry name" value="Transketolase-like_Pyr-bd"/>
</dbReference>
<organism evidence="9">
    <name type="scientific">Streptomyces sp. RJA2928</name>
    <dbReference type="NCBI Taxonomy" id="1009461"/>
    <lineage>
        <taxon>Bacteria</taxon>
        <taxon>Bacillati</taxon>
        <taxon>Actinomycetota</taxon>
        <taxon>Actinomycetes</taxon>
        <taxon>Kitasatosporales</taxon>
        <taxon>Streptomycetaceae</taxon>
        <taxon>Streptomyces</taxon>
    </lineage>
</organism>
<keyword evidence="5 7" id="KW-0786">Thiamine pyrophosphate</keyword>
<dbReference type="EC" id="1.2.4.1" evidence="2 7"/>
<dbReference type="GO" id="GO:0004739">
    <property type="term" value="F:pyruvate dehydrogenase (acetyl-transferring) activity"/>
    <property type="evidence" value="ECO:0007669"/>
    <property type="project" value="UniProtKB-UniRule"/>
</dbReference>
<evidence type="ECO:0000256" key="2">
    <source>
        <dbReference type="ARBA" id="ARBA00012281"/>
    </source>
</evidence>
<dbReference type="Pfam" id="PF02779">
    <property type="entry name" value="Transket_pyr"/>
    <property type="match status" value="1"/>
</dbReference>
<comment type="cofactor">
    <cofactor evidence="1 7">
        <name>thiamine diphosphate</name>
        <dbReference type="ChEBI" id="CHEBI:58937"/>
    </cofactor>
</comment>
<dbReference type="InterPro" id="IPR027110">
    <property type="entry name" value="PDHB_mito-type"/>
</dbReference>
<dbReference type="SUPFAM" id="SSF52922">
    <property type="entry name" value="TK C-terminal domain-like"/>
    <property type="match status" value="1"/>
</dbReference>
<reference evidence="9" key="2">
    <citation type="submission" date="2013-04" db="EMBL/GenBank/DDBJ databases">
        <authorList>
            <person name="Du Y.-L."/>
            <person name="Ryan K.S."/>
        </authorList>
    </citation>
    <scope>NUCLEOTIDE SEQUENCE</scope>
    <source>
        <strain evidence="9">RJA2928</strain>
    </source>
</reference>
<protein>
    <recommendedName>
        <fullName evidence="3 7">Pyruvate dehydrogenase E1 component subunit beta</fullName>
        <ecNumber evidence="2 7">1.2.4.1</ecNumber>
    </recommendedName>
</protein>
<dbReference type="InterPro" id="IPR029061">
    <property type="entry name" value="THDP-binding"/>
</dbReference>
<dbReference type="PANTHER" id="PTHR11624:SF96">
    <property type="entry name" value="PYRUVATE DEHYDROGENASE E1 COMPONENT SUBUNIT BETA, MITOCHONDRIAL"/>
    <property type="match status" value="1"/>
</dbReference>
<comment type="catalytic activity">
    <reaction evidence="7">
        <text>N(6)-[(R)-lipoyl]-L-lysyl-[protein] + pyruvate + H(+) = N(6)-[(R)-S(8)-acetyldihydrolipoyl]-L-lysyl-[protein] + CO2</text>
        <dbReference type="Rhea" id="RHEA:19189"/>
        <dbReference type="Rhea" id="RHEA-COMP:10474"/>
        <dbReference type="Rhea" id="RHEA-COMP:10478"/>
        <dbReference type="ChEBI" id="CHEBI:15361"/>
        <dbReference type="ChEBI" id="CHEBI:15378"/>
        <dbReference type="ChEBI" id="CHEBI:16526"/>
        <dbReference type="ChEBI" id="CHEBI:83099"/>
        <dbReference type="ChEBI" id="CHEBI:83111"/>
        <dbReference type="EC" id="1.2.4.1"/>
    </reaction>
</comment>
<evidence type="ECO:0000256" key="7">
    <source>
        <dbReference type="RuleBase" id="RU364074"/>
    </source>
</evidence>
<evidence type="ECO:0000256" key="3">
    <source>
        <dbReference type="ARBA" id="ARBA00016138"/>
    </source>
</evidence>
<feature type="domain" description="Transketolase-like pyrimidine-binding" evidence="8">
    <location>
        <begin position="16"/>
        <end position="191"/>
    </location>
</feature>
<sequence length="348" mass="37229">MTATTATTATTTNAAPRVAEDLNGALRALFDDDPHLYLLGEDIADPYGGAFKVTKGLTGEHPERVLATPLSEGAIVGMAGGLALCGESAIAEIMFGDFATLCFDPLVNFAAKSVSMYGHRVPMRLVVRCPVGGNRGYGPTHSQSPQKHFIGVPGLSLFEMSPLHDNHTVLTHMLSLGEPCVFFEDKTLYTRRMVTGRAVDDLFEVRYLGGAGRWAEVGVAGEEGGDCLLIAAGGMVHRALGAMRELLLEDEICCRLLVPSRLHPFDTGPPVAAFTDGAHIAVVEEGAAGGTWGSEVAARLHDELWGRLRRPVGLVSSRDSVIPAAPHLERQVLVQQDTIRDAVRRAVR</sequence>
<dbReference type="SUPFAM" id="SSF52518">
    <property type="entry name" value="Thiamin diphosphate-binding fold (THDP-binding)"/>
    <property type="match status" value="1"/>
</dbReference>
<dbReference type="InterPro" id="IPR009014">
    <property type="entry name" value="Transketo_C/PFOR_II"/>
</dbReference>
<dbReference type="Pfam" id="PF02780">
    <property type="entry name" value="Transketolase_C"/>
    <property type="match status" value="1"/>
</dbReference>
<keyword evidence="6 7" id="KW-0670">Pyruvate</keyword>
<evidence type="ECO:0000256" key="6">
    <source>
        <dbReference type="ARBA" id="ARBA00023317"/>
    </source>
</evidence>